<gene>
    <name evidence="1" type="ORF">Mco01_75200</name>
</gene>
<dbReference type="Gene3D" id="1.10.510.10">
    <property type="entry name" value="Transferase(Phosphotransferase) domain 1"/>
    <property type="match status" value="1"/>
</dbReference>
<protein>
    <submittedName>
        <fullName evidence="1">Hydroxyurea phosphotransferase</fullName>
    </submittedName>
</protein>
<comment type="caution">
    <text evidence="1">The sequence shown here is derived from an EMBL/GenBank/DDBJ whole genome shotgun (WGS) entry which is preliminary data.</text>
</comment>
<evidence type="ECO:0000313" key="2">
    <source>
        <dbReference type="Proteomes" id="UP000603904"/>
    </source>
</evidence>
<dbReference type="Pfam" id="PF04655">
    <property type="entry name" value="APH_6_hur"/>
    <property type="match status" value="1"/>
</dbReference>
<dbReference type="InterPro" id="IPR011009">
    <property type="entry name" value="Kinase-like_dom_sf"/>
</dbReference>
<reference evidence="1 2" key="1">
    <citation type="submission" date="2021-01" db="EMBL/GenBank/DDBJ databases">
        <title>Whole genome shotgun sequence of Microbispora corallina NBRC 16416.</title>
        <authorList>
            <person name="Komaki H."/>
            <person name="Tamura T."/>
        </authorList>
    </citation>
    <scope>NUCLEOTIDE SEQUENCE [LARGE SCALE GENOMIC DNA]</scope>
    <source>
        <strain evidence="1 2">NBRC 16416</strain>
    </source>
</reference>
<proteinExistence type="predicted"/>
<dbReference type="EMBL" id="BOOC01000061">
    <property type="protein sequence ID" value="GIH44520.1"/>
    <property type="molecule type" value="Genomic_DNA"/>
</dbReference>
<dbReference type="RefSeq" id="WP_204061506.1">
    <property type="nucleotide sequence ID" value="NZ_BAAAGP010000053.1"/>
</dbReference>
<evidence type="ECO:0000313" key="1">
    <source>
        <dbReference type="EMBL" id="GIH44520.1"/>
    </source>
</evidence>
<dbReference type="SUPFAM" id="SSF56112">
    <property type="entry name" value="Protein kinase-like (PK-like)"/>
    <property type="match status" value="1"/>
</dbReference>
<name>A0ABQ4GBW4_9ACTN</name>
<dbReference type="InterPro" id="IPR006748">
    <property type="entry name" value="NH2Glyco/OHUrea_AB-resist_kin"/>
</dbReference>
<sequence length="308" mass="33097">MPYKIEVPRELAASHARHSGDAGRAWIEALPDLAASFLDRWDLTPDGVPSYGVVSLVIPVRRAGGGRAALKLQPANEENDGEPVGLRAWAGAGAVLLLDADPATGTLLLERLDPDRSLATLPDGAEAVRILAGLLARLTALPAPPGLRRLADVAAAMPSTARRALPGLADPEERRLAHVCVSAVRDLLPEPGDRLLHWDLHYGNVLAGEREPWLAIDPKPLAGDPGFDLMPALWNRWDEVVASGDVARAVRARFDLMTETLGLDRRRAAGWTLGRVLQNTLWDLAGGAHRMGPAQRAIGEVMRPLWGP</sequence>
<accession>A0ABQ4GBW4</accession>
<dbReference type="Proteomes" id="UP000603904">
    <property type="component" value="Unassembled WGS sequence"/>
</dbReference>
<organism evidence="1 2">
    <name type="scientific">Microbispora corallina</name>
    <dbReference type="NCBI Taxonomy" id="83302"/>
    <lineage>
        <taxon>Bacteria</taxon>
        <taxon>Bacillati</taxon>
        <taxon>Actinomycetota</taxon>
        <taxon>Actinomycetes</taxon>
        <taxon>Streptosporangiales</taxon>
        <taxon>Streptosporangiaceae</taxon>
        <taxon>Microbispora</taxon>
    </lineage>
</organism>
<keyword evidence="2" id="KW-1185">Reference proteome</keyword>